<sequence length="67" mass="7490">MNQLCLLFPSQATVLGVYQGLLLQAIDDRFSSSLLSRLLFVSTSIFQPWAYRCTFFSPPFLLPSAAT</sequence>
<name>A0A9I9EJV0_CUCME</name>
<protein>
    <submittedName>
        <fullName evidence="1">Uncharacterized protein</fullName>
    </submittedName>
</protein>
<dbReference type="AlphaFoldDB" id="A0A9I9EJV0"/>
<evidence type="ECO:0000313" key="1">
    <source>
        <dbReference type="EnsemblPlants" id="MELO3C034429.2.1"/>
    </source>
</evidence>
<reference evidence="1" key="1">
    <citation type="submission" date="2023-03" db="UniProtKB">
        <authorList>
            <consortium name="EnsemblPlants"/>
        </authorList>
    </citation>
    <scope>IDENTIFICATION</scope>
</reference>
<accession>A0A9I9EJV0</accession>
<dbReference type="EnsemblPlants" id="MELO3C034429.2.1">
    <property type="protein sequence ID" value="MELO3C034429.2.1"/>
    <property type="gene ID" value="MELO3C034429.2"/>
</dbReference>
<dbReference type="Gramene" id="MELO3C034429.2.1">
    <property type="protein sequence ID" value="MELO3C034429.2.1"/>
    <property type="gene ID" value="MELO3C034429.2"/>
</dbReference>
<proteinExistence type="predicted"/>
<organism evidence="1">
    <name type="scientific">Cucumis melo</name>
    <name type="common">Muskmelon</name>
    <dbReference type="NCBI Taxonomy" id="3656"/>
    <lineage>
        <taxon>Eukaryota</taxon>
        <taxon>Viridiplantae</taxon>
        <taxon>Streptophyta</taxon>
        <taxon>Embryophyta</taxon>
        <taxon>Tracheophyta</taxon>
        <taxon>Spermatophyta</taxon>
        <taxon>Magnoliopsida</taxon>
        <taxon>eudicotyledons</taxon>
        <taxon>Gunneridae</taxon>
        <taxon>Pentapetalae</taxon>
        <taxon>rosids</taxon>
        <taxon>fabids</taxon>
        <taxon>Cucurbitales</taxon>
        <taxon>Cucurbitaceae</taxon>
        <taxon>Benincaseae</taxon>
        <taxon>Cucumis</taxon>
    </lineage>
</organism>